<dbReference type="AlphaFoldDB" id="A0A2T5Y561"/>
<sequence>MLEYLELILWKVSFDRALFEKELRKGVAQLDTEELLLLEDWCHELFADRYHAVLNSIFCGGSCKKTPLQPAGEGKVYTSSLSLP</sequence>
<organism evidence="1 2">
    <name type="scientific">Pontibacter mucosus</name>
    <dbReference type="NCBI Taxonomy" id="1649266"/>
    <lineage>
        <taxon>Bacteria</taxon>
        <taxon>Pseudomonadati</taxon>
        <taxon>Bacteroidota</taxon>
        <taxon>Cytophagia</taxon>
        <taxon>Cytophagales</taxon>
        <taxon>Hymenobacteraceae</taxon>
        <taxon>Pontibacter</taxon>
    </lineage>
</organism>
<comment type="caution">
    <text evidence="1">The sequence shown here is derived from an EMBL/GenBank/DDBJ whole genome shotgun (WGS) entry which is preliminary data.</text>
</comment>
<evidence type="ECO:0000313" key="1">
    <source>
        <dbReference type="EMBL" id="PTX11413.1"/>
    </source>
</evidence>
<reference evidence="1 2" key="1">
    <citation type="submission" date="2018-04" db="EMBL/GenBank/DDBJ databases">
        <title>Genomic Encyclopedia of Archaeal and Bacterial Type Strains, Phase II (KMG-II): from individual species to whole genera.</title>
        <authorList>
            <person name="Goeker M."/>
        </authorList>
    </citation>
    <scope>NUCLEOTIDE SEQUENCE [LARGE SCALE GENOMIC DNA]</scope>
    <source>
        <strain evidence="1 2">DSM 100162</strain>
    </source>
</reference>
<dbReference type="OrthoDB" id="840060at2"/>
<accession>A0A2T5Y561</accession>
<evidence type="ECO:0000313" key="2">
    <source>
        <dbReference type="Proteomes" id="UP000244225"/>
    </source>
</evidence>
<dbReference type="EMBL" id="QBKI01000015">
    <property type="protein sequence ID" value="PTX11413.1"/>
    <property type="molecule type" value="Genomic_DNA"/>
</dbReference>
<proteinExistence type="predicted"/>
<protein>
    <submittedName>
        <fullName evidence="1">Uncharacterized protein</fullName>
    </submittedName>
</protein>
<keyword evidence="2" id="KW-1185">Reference proteome</keyword>
<dbReference type="Proteomes" id="UP000244225">
    <property type="component" value="Unassembled WGS sequence"/>
</dbReference>
<dbReference type="RefSeq" id="WP_108213888.1">
    <property type="nucleotide sequence ID" value="NZ_QBKI01000015.1"/>
</dbReference>
<name>A0A2T5Y561_9BACT</name>
<gene>
    <name evidence="1" type="ORF">C8N40_11590</name>
</gene>